<dbReference type="InterPro" id="IPR052087">
    <property type="entry name" value="RRP12"/>
</dbReference>
<dbReference type="Pfam" id="PF08161">
    <property type="entry name" value="RRP12_HEAT"/>
    <property type="match status" value="1"/>
</dbReference>
<keyword evidence="4" id="KW-0175">Coiled coil</keyword>
<evidence type="ECO:0000256" key="3">
    <source>
        <dbReference type="ARBA" id="ARBA00023242"/>
    </source>
</evidence>
<feature type="region of interest" description="Disordered" evidence="5">
    <location>
        <begin position="974"/>
        <end position="996"/>
    </location>
</feature>
<feature type="region of interest" description="Disordered" evidence="5">
    <location>
        <begin position="1098"/>
        <end position="1126"/>
    </location>
</feature>
<keyword evidence="9" id="KW-1185">Reference proteome</keyword>
<evidence type="ECO:0000256" key="4">
    <source>
        <dbReference type="SAM" id="Coils"/>
    </source>
</evidence>
<name>A0A137NYB9_CONC2</name>
<reference evidence="8 9" key="1">
    <citation type="journal article" date="2015" name="Genome Biol. Evol.">
        <title>Phylogenomic analyses indicate that early fungi evolved digesting cell walls of algal ancestors of land plants.</title>
        <authorList>
            <person name="Chang Y."/>
            <person name="Wang S."/>
            <person name="Sekimoto S."/>
            <person name="Aerts A.L."/>
            <person name="Choi C."/>
            <person name="Clum A."/>
            <person name="LaButti K.M."/>
            <person name="Lindquist E.A."/>
            <person name="Yee Ngan C."/>
            <person name="Ohm R.A."/>
            <person name="Salamov A.A."/>
            <person name="Grigoriev I.V."/>
            <person name="Spatafora J.W."/>
            <person name="Berbee M.L."/>
        </authorList>
    </citation>
    <scope>NUCLEOTIDE SEQUENCE [LARGE SCALE GENOMIC DNA]</scope>
    <source>
        <strain evidence="8 9">NRRL 28638</strain>
    </source>
</reference>
<evidence type="ECO:0000256" key="5">
    <source>
        <dbReference type="SAM" id="MobiDB-lite"/>
    </source>
</evidence>
<evidence type="ECO:0000313" key="8">
    <source>
        <dbReference type="EMBL" id="KXN67747.1"/>
    </source>
</evidence>
<feature type="domain" description="RRP12 HEAT" evidence="6">
    <location>
        <begin position="333"/>
        <end position="614"/>
    </location>
</feature>
<evidence type="ECO:0000259" key="6">
    <source>
        <dbReference type="Pfam" id="PF08161"/>
    </source>
</evidence>
<protein>
    <submittedName>
        <fullName evidence="8">NUC173-domain-containing protein</fullName>
    </submittedName>
</protein>
<dbReference type="InterPro" id="IPR011989">
    <property type="entry name" value="ARM-like"/>
</dbReference>
<dbReference type="Pfam" id="PF25772">
    <property type="entry name" value="HEAT_RRP12_N"/>
    <property type="match status" value="1"/>
</dbReference>
<dbReference type="PANTHER" id="PTHR48287:SF1">
    <property type="entry name" value="ARM REPEAT SUPERFAMILY PROTEIN"/>
    <property type="match status" value="1"/>
</dbReference>
<feature type="region of interest" description="Disordered" evidence="5">
    <location>
        <begin position="1012"/>
        <end position="1037"/>
    </location>
</feature>
<dbReference type="STRING" id="796925.A0A137NYB9"/>
<keyword evidence="3" id="KW-0539">Nucleus</keyword>
<dbReference type="OMA" id="PDQMKHR"/>
<feature type="coiled-coil region" evidence="4">
    <location>
        <begin position="476"/>
        <end position="503"/>
    </location>
</feature>
<feature type="compositionally biased region" description="Acidic residues" evidence="5">
    <location>
        <begin position="1113"/>
        <end position="1124"/>
    </location>
</feature>
<evidence type="ECO:0000256" key="2">
    <source>
        <dbReference type="ARBA" id="ARBA00007690"/>
    </source>
</evidence>
<comment type="subcellular location">
    <subcellularLocation>
        <location evidence="1">Nucleus</location>
    </subcellularLocation>
</comment>
<organism evidence="8 9">
    <name type="scientific">Conidiobolus coronatus (strain ATCC 28846 / CBS 209.66 / NRRL 28638)</name>
    <name type="common">Delacroixia coronata</name>
    <dbReference type="NCBI Taxonomy" id="796925"/>
    <lineage>
        <taxon>Eukaryota</taxon>
        <taxon>Fungi</taxon>
        <taxon>Fungi incertae sedis</taxon>
        <taxon>Zoopagomycota</taxon>
        <taxon>Entomophthoromycotina</taxon>
        <taxon>Entomophthoromycetes</taxon>
        <taxon>Entomophthorales</taxon>
        <taxon>Ancylistaceae</taxon>
        <taxon>Conidiobolus</taxon>
    </lineage>
</organism>
<dbReference type="InterPro" id="IPR012978">
    <property type="entry name" value="HEAT_RRP12"/>
</dbReference>
<dbReference type="InterPro" id="IPR016024">
    <property type="entry name" value="ARM-type_fold"/>
</dbReference>
<dbReference type="GO" id="GO:0005634">
    <property type="term" value="C:nucleus"/>
    <property type="evidence" value="ECO:0007669"/>
    <property type="project" value="UniProtKB-SubCell"/>
</dbReference>
<feature type="region of interest" description="Disordered" evidence="5">
    <location>
        <begin position="1144"/>
        <end position="1196"/>
    </location>
</feature>
<feature type="domain" description="RRP12 N-terminal HEAT" evidence="7">
    <location>
        <begin position="12"/>
        <end position="189"/>
    </location>
</feature>
<evidence type="ECO:0000256" key="1">
    <source>
        <dbReference type="ARBA" id="ARBA00004123"/>
    </source>
</evidence>
<sequence>MEFDLARIRAQKNSKLDNQKQVALTLEAVEETLKAQATNQEEATAPASYFAVLMLLLEQEEGSSATRSAVLYLLAIIFPNLSENLIKLKFSDILINLIKVLEEVRDSSAADVKAILTCLEFTLKYSEPNYWQQTSVKSTFNLIHQLAIDQRPKVKKHAQDVVENILMNNSETKANLVTQEFINQQLNKYKKVSNVKQHTSPIMSLLGLIDCTVEYWDQAQLINLGEILVQLPKLSVNFITDKTYYILDKIFKTLTVENDNLLPKLMDRLVSAKPNSNDITNMAGWLSAIQNGFIKLLQSHPNRFFTLFYQCFDQFFKNELQGDYDSTNLKIGKCLSEIIDHFDTTLNGAEPNGIQQIQSLENMFKLCVDGLDYKFRYSFPSVLMIATSLTYQFGYDHPEWLIPLIQLLDQVRPMFQYKPELDLCLGACISILGASRFLSVLPLNLDSASNSQIGRAWLLPLMKEHVQNTELNYFINDILNGTMSKLQQKKEQFQQQERDIEVKIYQTLIDQLWALFPGFCSYPIDLTSSFSNQFAEQIAQLIYSNPELRPFLFSGLSNLIDSNQEFLDSKLTPKELQEKINEYHIDVSEAKANLEHLAKMSTNFLMVLFNVFTTVLPQHRAPLLKVLHSFLSITSVEDVNGAFDKVIQMLEQEAQNPNPTQPTQAGPTMPMMMMDLSSLMVPYLSQQNSSSLLQACKFFIQSPNDIGLHKKSYKLLVRLATCENTQPIVLPQLAEFDAMLLSTSTSTPQSAKRARLEFLSLLFTNLSSDRLHLIPALLPEVILATKETNDKARIAAFSLLIKMAHRMKEGGTINLSKLTGDENDSQTSEANLEEFIKMTLAGLTGSTPHMLSATVSCISRLFFEFMKELPIDLIQDIFEAITSFEDTQNREIIKPTIGLIKILTISFDKDNLESYLGQILSLLLKWSHNHKSQFRVRVRHIIERLVRKFGFEKLEPLFPEEHIKMLNNIKKRKLRAKRRAGQQQEEDHEHDGEPTAQQLRSTMANAYEQALYGSDSEDSEAEEQVAGTKRKIAEPSSAKGRANYLKADHDDDDVVDFLDRSAISKISNFKPKSRQARIDAKKLSNPFATDASGKLVIEDEDAPVQGKRKDADAMEVDEEQNETEDYYKEHLESKEGFDRINNRIKFRKAKPGQSNDDFKDDDDEAIDTGKSNKFRKSQTKGGNTVKIGQDYKAKVN</sequence>
<dbReference type="PANTHER" id="PTHR48287">
    <property type="entry name" value="ARM REPEAT SUPERFAMILY PROTEIN"/>
    <property type="match status" value="1"/>
</dbReference>
<gene>
    <name evidence="8" type="ORF">CONCODRAFT_42525</name>
</gene>
<dbReference type="OrthoDB" id="2192888at2759"/>
<evidence type="ECO:0000313" key="9">
    <source>
        <dbReference type="Proteomes" id="UP000070444"/>
    </source>
</evidence>
<dbReference type="Proteomes" id="UP000070444">
    <property type="component" value="Unassembled WGS sequence"/>
</dbReference>
<proteinExistence type="inferred from homology"/>
<dbReference type="AlphaFoldDB" id="A0A137NYB9"/>
<dbReference type="EMBL" id="KQ964615">
    <property type="protein sequence ID" value="KXN67747.1"/>
    <property type="molecule type" value="Genomic_DNA"/>
</dbReference>
<accession>A0A137NYB9</accession>
<dbReference type="InterPro" id="IPR057860">
    <property type="entry name" value="HEAT_RRP12_N"/>
</dbReference>
<dbReference type="Gene3D" id="1.25.10.10">
    <property type="entry name" value="Leucine-rich Repeat Variant"/>
    <property type="match status" value="1"/>
</dbReference>
<evidence type="ECO:0000259" key="7">
    <source>
        <dbReference type="Pfam" id="PF25772"/>
    </source>
</evidence>
<dbReference type="SUPFAM" id="SSF48371">
    <property type="entry name" value="ARM repeat"/>
    <property type="match status" value="1"/>
</dbReference>
<comment type="similarity">
    <text evidence="2">Belongs to the RRP12 family.</text>
</comment>